<dbReference type="AlphaFoldDB" id="A0A4Q9M3P4"/>
<accession>A0A4Q9M3P4</accession>
<feature type="transmembrane region" description="Helical" evidence="1">
    <location>
        <begin position="88"/>
        <end position="113"/>
    </location>
</feature>
<dbReference type="Proteomes" id="UP000292957">
    <property type="component" value="Unassembled WGS sequence"/>
</dbReference>
<keyword evidence="1" id="KW-0812">Transmembrane</keyword>
<name>A0A4Q9M3P4_9APHY</name>
<sequence>MHSHNRCLRVDITLLCSPLHLDDSDSLDDNTGAWGGLYDATIYGINASVLSLSVNFFATIIVAYKAWTSRTFLRKFMLSGHRTIRMERLFSILVESGLVYCTIWMIVIAWQISVYPVFDQNLAPTFKVQFGDFIDGGLVPIIGIYPAVVIILVAKNRSHMVKAFGGCAVNIPEPSRLDGVLATRAIMLHMAQEGGEVGEGPEESSTHTTDE</sequence>
<proteinExistence type="predicted"/>
<evidence type="ECO:0000313" key="2">
    <source>
        <dbReference type="EMBL" id="TBU21389.1"/>
    </source>
</evidence>
<organism evidence="2">
    <name type="scientific">Dichomitus squalens</name>
    <dbReference type="NCBI Taxonomy" id="114155"/>
    <lineage>
        <taxon>Eukaryota</taxon>
        <taxon>Fungi</taxon>
        <taxon>Dikarya</taxon>
        <taxon>Basidiomycota</taxon>
        <taxon>Agaricomycotina</taxon>
        <taxon>Agaricomycetes</taxon>
        <taxon>Polyporales</taxon>
        <taxon>Polyporaceae</taxon>
        <taxon>Dichomitus</taxon>
    </lineage>
</organism>
<dbReference type="EMBL" id="ML143614">
    <property type="protein sequence ID" value="TBU21389.1"/>
    <property type="molecule type" value="Genomic_DNA"/>
</dbReference>
<dbReference type="OrthoDB" id="2757163at2759"/>
<keyword evidence="1" id="KW-0472">Membrane</keyword>
<evidence type="ECO:0000256" key="1">
    <source>
        <dbReference type="SAM" id="Phobius"/>
    </source>
</evidence>
<keyword evidence="1" id="KW-1133">Transmembrane helix</keyword>
<feature type="transmembrane region" description="Helical" evidence="1">
    <location>
        <begin position="42"/>
        <end position="67"/>
    </location>
</feature>
<protein>
    <submittedName>
        <fullName evidence="2">Uncharacterized protein</fullName>
    </submittedName>
</protein>
<feature type="transmembrane region" description="Helical" evidence="1">
    <location>
        <begin position="133"/>
        <end position="154"/>
    </location>
</feature>
<reference evidence="2" key="1">
    <citation type="submission" date="2019-01" db="EMBL/GenBank/DDBJ databases">
        <title>Draft genome sequences of three monokaryotic isolates of the white-rot basidiomycete fungus Dichomitus squalens.</title>
        <authorList>
            <consortium name="DOE Joint Genome Institute"/>
            <person name="Lopez S.C."/>
            <person name="Andreopoulos B."/>
            <person name="Pangilinan J."/>
            <person name="Lipzen A."/>
            <person name="Riley R."/>
            <person name="Ahrendt S."/>
            <person name="Ng V."/>
            <person name="Barry K."/>
            <person name="Daum C."/>
            <person name="Grigoriev I.V."/>
            <person name="Hilden K.S."/>
            <person name="Makela M.R."/>
            <person name="de Vries R.P."/>
        </authorList>
    </citation>
    <scope>NUCLEOTIDE SEQUENCE [LARGE SCALE GENOMIC DNA]</scope>
    <source>
        <strain evidence="2">OM18370.1</strain>
    </source>
</reference>
<gene>
    <name evidence="2" type="ORF">BD311DRAFT_831593</name>
</gene>